<organism evidence="1 2">
    <name type="scientific">Streptomyces glaucus</name>
    <dbReference type="NCBI Taxonomy" id="284029"/>
    <lineage>
        <taxon>Bacteria</taxon>
        <taxon>Bacillati</taxon>
        <taxon>Actinomycetota</taxon>
        <taxon>Actinomycetes</taxon>
        <taxon>Kitasatosporales</taxon>
        <taxon>Streptomycetaceae</taxon>
        <taxon>Streptomyces</taxon>
    </lineage>
</organism>
<accession>A0ABN3JNA7</accession>
<dbReference type="EMBL" id="BAAATK010000011">
    <property type="protein sequence ID" value="GAA2433209.1"/>
    <property type="molecule type" value="Genomic_DNA"/>
</dbReference>
<name>A0ABN3JNA7_9ACTN</name>
<protein>
    <submittedName>
        <fullName evidence="1">Uncharacterized protein</fullName>
    </submittedName>
</protein>
<reference evidence="1 2" key="1">
    <citation type="journal article" date="2019" name="Int. J. Syst. Evol. Microbiol.">
        <title>The Global Catalogue of Microorganisms (GCM) 10K type strain sequencing project: providing services to taxonomists for standard genome sequencing and annotation.</title>
        <authorList>
            <consortium name="The Broad Institute Genomics Platform"/>
            <consortium name="The Broad Institute Genome Sequencing Center for Infectious Disease"/>
            <person name="Wu L."/>
            <person name="Ma J."/>
        </authorList>
    </citation>
    <scope>NUCLEOTIDE SEQUENCE [LARGE SCALE GENOMIC DNA]</scope>
    <source>
        <strain evidence="1 2">JCM 6922</strain>
    </source>
</reference>
<dbReference type="Proteomes" id="UP001500460">
    <property type="component" value="Unassembled WGS sequence"/>
</dbReference>
<keyword evidence="2" id="KW-1185">Reference proteome</keyword>
<comment type="caution">
    <text evidence="1">The sequence shown here is derived from an EMBL/GenBank/DDBJ whole genome shotgun (WGS) entry which is preliminary data.</text>
</comment>
<proteinExistence type="predicted"/>
<gene>
    <name evidence="1" type="ORF">GCM10010421_22740</name>
</gene>
<evidence type="ECO:0000313" key="2">
    <source>
        <dbReference type="Proteomes" id="UP001500460"/>
    </source>
</evidence>
<dbReference type="RefSeq" id="WP_425577970.1">
    <property type="nucleotide sequence ID" value="NZ_BAAATK010000011.1"/>
</dbReference>
<sequence length="48" mass="5507">MATERQAELLLGEGRHPDADRIERELLAQGKSPARALSRLRHSNAWLW</sequence>
<evidence type="ECO:0000313" key="1">
    <source>
        <dbReference type="EMBL" id="GAA2433209.1"/>
    </source>
</evidence>